<dbReference type="EMBL" id="KI393256">
    <property type="protein sequence ID" value="ERN08788.1"/>
    <property type="molecule type" value="Genomic_DNA"/>
</dbReference>
<dbReference type="Proteomes" id="UP000017836">
    <property type="component" value="Unassembled WGS sequence"/>
</dbReference>
<evidence type="ECO:0000256" key="1">
    <source>
        <dbReference type="SAM" id="MobiDB-lite"/>
    </source>
</evidence>
<feature type="region of interest" description="Disordered" evidence="1">
    <location>
        <begin position="1"/>
        <end position="25"/>
    </location>
</feature>
<dbReference type="Gramene" id="ERN08788">
    <property type="protein sequence ID" value="ERN08788"/>
    <property type="gene ID" value="AMTR_s00017p00253730"/>
</dbReference>
<sequence>MEEGGEWRMPGKAGEEGSSCEAGGEGCGGEKGGCDYGCLVDVFGHCFTRRSLMKWRGYMNNRNQGERERTRRRKGQENMRRGRCRGVGDGVVQEQGAGGACGGGCEEGGWRDETSGRSCGKEGGERKG</sequence>
<evidence type="ECO:0000313" key="2">
    <source>
        <dbReference type="EMBL" id="ERN08788.1"/>
    </source>
</evidence>
<organism evidence="2 3">
    <name type="scientific">Amborella trichopoda</name>
    <dbReference type="NCBI Taxonomy" id="13333"/>
    <lineage>
        <taxon>Eukaryota</taxon>
        <taxon>Viridiplantae</taxon>
        <taxon>Streptophyta</taxon>
        <taxon>Embryophyta</taxon>
        <taxon>Tracheophyta</taxon>
        <taxon>Spermatophyta</taxon>
        <taxon>Magnoliopsida</taxon>
        <taxon>Amborellales</taxon>
        <taxon>Amborellaceae</taxon>
        <taxon>Amborella</taxon>
    </lineage>
</organism>
<evidence type="ECO:0000313" key="3">
    <source>
        <dbReference type="Proteomes" id="UP000017836"/>
    </source>
</evidence>
<feature type="region of interest" description="Disordered" evidence="1">
    <location>
        <begin position="61"/>
        <end position="128"/>
    </location>
</feature>
<feature type="compositionally biased region" description="Basic and acidic residues" evidence="1">
    <location>
        <begin position="108"/>
        <end position="128"/>
    </location>
</feature>
<feature type="compositionally biased region" description="Gly residues" evidence="1">
    <location>
        <begin position="96"/>
        <end position="107"/>
    </location>
</feature>
<feature type="compositionally biased region" description="Basic and acidic residues" evidence="1">
    <location>
        <begin position="64"/>
        <end position="80"/>
    </location>
</feature>
<name>W1PL81_AMBTC</name>
<dbReference type="AlphaFoldDB" id="W1PL81"/>
<reference evidence="3" key="1">
    <citation type="journal article" date="2013" name="Science">
        <title>The Amborella genome and the evolution of flowering plants.</title>
        <authorList>
            <consortium name="Amborella Genome Project"/>
        </authorList>
    </citation>
    <scope>NUCLEOTIDE SEQUENCE [LARGE SCALE GENOMIC DNA]</scope>
</reference>
<dbReference type="HOGENOM" id="CLU_1962521_0_0_1"/>
<gene>
    <name evidence="2" type="ORF">AMTR_s00017p00253730</name>
</gene>
<keyword evidence="3" id="KW-1185">Reference proteome</keyword>
<accession>W1PL81</accession>
<proteinExistence type="predicted"/>
<protein>
    <submittedName>
        <fullName evidence="2">Uncharacterized protein</fullName>
    </submittedName>
</protein>